<organism evidence="4">
    <name type="scientific">Amphimedon queenslandica</name>
    <name type="common">Sponge</name>
    <dbReference type="NCBI Taxonomy" id="400682"/>
    <lineage>
        <taxon>Eukaryota</taxon>
        <taxon>Metazoa</taxon>
        <taxon>Porifera</taxon>
        <taxon>Demospongiae</taxon>
        <taxon>Heteroscleromorpha</taxon>
        <taxon>Haplosclerida</taxon>
        <taxon>Niphatidae</taxon>
        <taxon>Amphimedon</taxon>
    </lineage>
</organism>
<name>A0A1X7V9V5_AMPQE</name>
<dbReference type="InterPro" id="IPR011992">
    <property type="entry name" value="EF-hand-dom_pair"/>
</dbReference>
<dbReference type="Pfam" id="PF13499">
    <property type="entry name" value="EF-hand_7"/>
    <property type="match status" value="1"/>
</dbReference>
<proteinExistence type="predicted"/>
<evidence type="ECO:0000256" key="2">
    <source>
        <dbReference type="ARBA" id="ARBA00022837"/>
    </source>
</evidence>
<reference evidence="5" key="1">
    <citation type="journal article" date="2010" name="Nature">
        <title>The Amphimedon queenslandica genome and the evolution of animal complexity.</title>
        <authorList>
            <person name="Srivastava M."/>
            <person name="Simakov O."/>
            <person name="Chapman J."/>
            <person name="Fahey B."/>
            <person name="Gauthier M.E."/>
            <person name="Mitros T."/>
            <person name="Richards G.S."/>
            <person name="Conaco C."/>
            <person name="Dacre M."/>
            <person name="Hellsten U."/>
            <person name="Larroux C."/>
            <person name="Putnam N.H."/>
            <person name="Stanke M."/>
            <person name="Adamska M."/>
            <person name="Darling A."/>
            <person name="Degnan S.M."/>
            <person name="Oakley T.H."/>
            <person name="Plachetzki D.C."/>
            <person name="Zhai Y."/>
            <person name="Adamski M."/>
            <person name="Calcino A."/>
            <person name="Cummins S.F."/>
            <person name="Goodstein D.M."/>
            <person name="Harris C."/>
            <person name="Jackson D.J."/>
            <person name="Leys S.P."/>
            <person name="Shu S."/>
            <person name="Woodcroft B.J."/>
            <person name="Vervoort M."/>
            <person name="Kosik K.S."/>
            <person name="Manning G."/>
            <person name="Degnan B.M."/>
            <person name="Rokhsar D.S."/>
        </authorList>
    </citation>
    <scope>NUCLEOTIDE SEQUENCE [LARGE SCALE GENOMIC DNA]</scope>
</reference>
<gene>
    <name evidence="4" type="primary">105312046</name>
</gene>
<dbReference type="CDD" id="cd00051">
    <property type="entry name" value="EFh"/>
    <property type="match status" value="1"/>
</dbReference>
<dbReference type="SUPFAM" id="SSF47473">
    <property type="entry name" value="EF-hand"/>
    <property type="match status" value="1"/>
</dbReference>
<dbReference type="AlphaFoldDB" id="A0A1X7V9V5"/>
<dbReference type="FunFam" id="1.10.238.10:FF:000003">
    <property type="entry name" value="Calmodulin A"/>
    <property type="match status" value="1"/>
</dbReference>
<dbReference type="InterPro" id="IPR018247">
    <property type="entry name" value="EF_Hand_1_Ca_BS"/>
</dbReference>
<keyword evidence="5" id="KW-1185">Reference proteome</keyword>
<dbReference type="EnsemblMetazoa" id="Aqu2.1.37085_001">
    <property type="protein sequence ID" value="Aqu2.1.37085_001"/>
    <property type="gene ID" value="Aqu2.1.37085"/>
</dbReference>
<evidence type="ECO:0000313" key="5">
    <source>
        <dbReference type="Proteomes" id="UP000007879"/>
    </source>
</evidence>
<dbReference type="GO" id="GO:0005509">
    <property type="term" value="F:calcium ion binding"/>
    <property type="evidence" value="ECO:0007669"/>
    <property type="project" value="InterPro"/>
</dbReference>
<keyword evidence="1" id="KW-0677">Repeat</keyword>
<evidence type="ECO:0000256" key="1">
    <source>
        <dbReference type="ARBA" id="ARBA00022737"/>
    </source>
</evidence>
<dbReference type="InterPro" id="IPR002048">
    <property type="entry name" value="EF_hand_dom"/>
</dbReference>
<accession>A0A1X7V9V5</accession>
<evidence type="ECO:0000259" key="3">
    <source>
        <dbReference type="PROSITE" id="PS50222"/>
    </source>
</evidence>
<dbReference type="Proteomes" id="UP000007879">
    <property type="component" value="Unassembled WGS sequence"/>
</dbReference>
<evidence type="ECO:0000313" key="4">
    <source>
        <dbReference type="EnsemblMetazoa" id="Aqu2.1.37085_001"/>
    </source>
</evidence>
<dbReference type="PANTHER" id="PTHR23050">
    <property type="entry name" value="CALCIUM BINDING PROTEIN"/>
    <property type="match status" value="1"/>
</dbReference>
<dbReference type="Gene3D" id="1.10.238.10">
    <property type="entry name" value="EF-hand"/>
    <property type="match status" value="1"/>
</dbReference>
<feature type="domain" description="EF-hand" evidence="3">
    <location>
        <begin position="27"/>
        <end position="62"/>
    </location>
</feature>
<keyword evidence="2" id="KW-0106">Calcium</keyword>
<dbReference type="PROSITE" id="PS00018">
    <property type="entry name" value="EF_HAND_1"/>
    <property type="match status" value="2"/>
</dbReference>
<reference evidence="4" key="2">
    <citation type="submission" date="2017-05" db="UniProtKB">
        <authorList>
            <consortium name="EnsemblMetazoa"/>
        </authorList>
    </citation>
    <scope>IDENTIFICATION</scope>
</reference>
<dbReference type="EnsemblMetazoa" id="XM_011404375.2">
    <property type="protein sequence ID" value="XP_011402677.1"/>
    <property type="gene ID" value="LOC105312046"/>
</dbReference>
<dbReference type="PROSITE" id="PS50222">
    <property type="entry name" value="EF_HAND_2"/>
    <property type="match status" value="2"/>
</dbReference>
<dbReference type="STRING" id="400682.A0A1X7V9V5"/>
<protein>
    <recommendedName>
        <fullName evidence="3">EF-hand domain-containing protein</fullName>
    </recommendedName>
</protein>
<dbReference type="SMART" id="SM00054">
    <property type="entry name" value="EFh"/>
    <property type="match status" value="2"/>
</dbReference>
<dbReference type="InParanoid" id="A0A1X7V9V5"/>
<sequence>MNLLCCFEDTTVDSMSSQQQSSAKKPELPEGALEICRKFDKDGNGYLSKSEIKEAVGNSLTKKELDDLMERADSNHDGKVDYEEFFKTAFAK</sequence>
<feature type="domain" description="EF-hand" evidence="3">
    <location>
        <begin position="63"/>
        <end position="92"/>
    </location>
</feature>
<dbReference type="KEGG" id="aqu:105312046"/>
<dbReference type="InterPro" id="IPR050145">
    <property type="entry name" value="Centrin_CML-like"/>
</dbReference>
<dbReference type="OrthoDB" id="26525at2759"/>